<evidence type="ECO:0000313" key="1">
    <source>
        <dbReference type="EMBL" id="GIY71818.1"/>
    </source>
</evidence>
<accession>A0AAV4VP62</accession>
<dbReference type="Proteomes" id="UP001054945">
    <property type="component" value="Unassembled WGS sequence"/>
</dbReference>
<evidence type="ECO:0000313" key="2">
    <source>
        <dbReference type="Proteomes" id="UP001054945"/>
    </source>
</evidence>
<dbReference type="AlphaFoldDB" id="A0AAV4VP62"/>
<protein>
    <submittedName>
        <fullName evidence="1">Uncharacterized protein</fullName>
    </submittedName>
</protein>
<comment type="caution">
    <text evidence="1">The sequence shown here is derived from an EMBL/GenBank/DDBJ whole genome shotgun (WGS) entry which is preliminary data.</text>
</comment>
<dbReference type="EMBL" id="BPLR01014865">
    <property type="protein sequence ID" value="GIY71818.1"/>
    <property type="molecule type" value="Genomic_DNA"/>
</dbReference>
<proteinExistence type="predicted"/>
<name>A0AAV4VP62_CAEEX</name>
<gene>
    <name evidence="1" type="ORF">CEXT_81261</name>
</gene>
<organism evidence="1 2">
    <name type="scientific">Caerostris extrusa</name>
    <name type="common">Bark spider</name>
    <name type="synonym">Caerostris bankana</name>
    <dbReference type="NCBI Taxonomy" id="172846"/>
    <lineage>
        <taxon>Eukaryota</taxon>
        <taxon>Metazoa</taxon>
        <taxon>Ecdysozoa</taxon>
        <taxon>Arthropoda</taxon>
        <taxon>Chelicerata</taxon>
        <taxon>Arachnida</taxon>
        <taxon>Araneae</taxon>
        <taxon>Araneomorphae</taxon>
        <taxon>Entelegynae</taxon>
        <taxon>Araneoidea</taxon>
        <taxon>Araneidae</taxon>
        <taxon>Caerostris</taxon>
    </lineage>
</organism>
<sequence>MSTCSPHGLGGCKCGNLTYCQESHYAISLITKLEISAQQKVPEEKDLYIGTIFPINDTGGRLGGQGCLPAALKTLKDVNAEPDLLP</sequence>
<keyword evidence="2" id="KW-1185">Reference proteome</keyword>
<reference evidence="1 2" key="1">
    <citation type="submission" date="2021-06" db="EMBL/GenBank/DDBJ databases">
        <title>Caerostris extrusa draft genome.</title>
        <authorList>
            <person name="Kono N."/>
            <person name="Arakawa K."/>
        </authorList>
    </citation>
    <scope>NUCLEOTIDE SEQUENCE [LARGE SCALE GENOMIC DNA]</scope>
</reference>